<evidence type="ECO:0000256" key="5">
    <source>
        <dbReference type="ARBA" id="ARBA00023014"/>
    </source>
</evidence>
<keyword evidence="2" id="KW-0479">Metal-binding</keyword>
<dbReference type="PROSITE" id="PS51379">
    <property type="entry name" value="4FE4S_FER_2"/>
    <property type="match status" value="1"/>
</dbReference>
<dbReference type="GO" id="GO:0005506">
    <property type="term" value="F:iron ion binding"/>
    <property type="evidence" value="ECO:0007669"/>
    <property type="project" value="InterPro"/>
</dbReference>
<dbReference type="PANTHER" id="PTHR43082">
    <property type="entry name" value="FERREDOXIN-LIKE"/>
    <property type="match status" value="1"/>
</dbReference>
<dbReference type="Proteomes" id="UP000000378">
    <property type="component" value="Chromosome"/>
</dbReference>
<dbReference type="KEGG" id="slp:Slip_0878"/>
<feature type="domain" description="4Fe-4S ferredoxin-type" evidence="6">
    <location>
        <begin position="29"/>
        <end position="60"/>
    </location>
</feature>
<dbReference type="Gene3D" id="3.30.70.20">
    <property type="match status" value="1"/>
</dbReference>
<dbReference type="PANTHER" id="PTHR43082:SF3">
    <property type="entry name" value="FERREDOXIN-LIKE PROTEIN YDIT"/>
    <property type="match status" value="1"/>
</dbReference>
<keyword evidence="3" id="KW-0249">Electron transport</keyword>
<dbReference type="GO" id="GO:0051536">
    <property type="term" value="F:iron-sulfur cluster binding"/>
    <property type="evidence" value="ECO:0007669"/>
    <property type="project" value="UniProtKB-KW"/>
</dbReference>
<gene>
    <name evidence="7" type="ordered locus">Slip_0878</name>
</gene>
<dbReference type="STRING" id="643648.Slip_0878"/>
<reference evidence="8" key="1">
    <citation type="journal article" date="2010" name="Stand. Genomic Sci.">
        <title>Complete genome sequence of Syntrophothermus lipocalidus type strain (TGB-C1T).</title>
        <authorList>
            <consortium name="US DOE Joint Genome Institute (JGI-PGF)"/>
            <person name="Djao O."/>
            <person name="Zhang X."/>
            <person name="Lucas S."/>
            <person name="Lapidus A."/>
            <person name="Glavina Del Rio T."/>
            <person name="Nolan M."/>
            <person name="Tice H."/>
            <person name="Cheng J."/>
            <person name="Han C."/>
            <person name="Tapia R."/>
            <person name="Goodwin L."/>
            <person name="Pitluck S."/>
            <person name="Liolios K."/>
            <person name="Ivanova N."/>
            <person name="Mavromatis K."/>
            <person name="Mikhailova N."/>
            <person name="Ovchinnikova G."/>
            <person name="Pati A."/>
            <person name="Brambilla E."/>
            <person name="Chen A."/>
            <person name="Palaniappan K."/>
            <person name="Land M."/>
            <person name="Hauser L."/>
            <person name="Chang Y."/>
            <person name="Jeffries C."/>
            <person name="Rohde M."/>
            <person name="Sikorski J."/>
            <person name="Spring S."/>
            <person name="Goker M."/>
            <person name="Detter J."/>
            <person name="Woyke T."/>
            <person name="Bristow J."/>
            <person name="Eisen J."/>
            <person name="Markowitz V."/>
            <person name="Hugenholtz P."/>
            <person name="Kyrpides N."/>
            <person name="Klenk H."/>
        </authorList>
    </citation>
    <scope>NUCLEOTIDE SEQUENCE [LARGE SCALE GENOMIC DNA]</scope>
    <source>
        <strain evidence="8">DSM 12680 / TGB-C1</strain>
    </source>
</reference>
<dbReference type="PROSITE" id="PS00198">
    <property type="entry name" value="4FE4S_FER_1"/>
    <property type="match status" value="1"/>
</dbReference>
<keyword evidence="4" id="KW-0408">Iron</keyword>
<proteinExistence type="predicted"/>
<keyword evidence="8" id="KW-1185">Reference proteome</keyword>
<evidence type="ECO:0000256" key="3">
    <source>
        <dbReference type="ARBA" id="ARBA00022982"/>
    </source>
</evidence>
<sequence>MERGAGVLKRLAPEQLLAIDKFLVDDEYRHIVLDRDKCKSCHGRPCIYACPAGLYNLKDGEVTFDCAGCLECGTCRVVCPQSLQWEYPRGGFGIVYRYG</sequence>
<protein>
    <submittedName>
        <fullName evidence="7">4Fe-4S ferredoxin iron-sulfur binding domain-containing protein</fullName>
    </submittedName>
</protein>
<reference evidence="7 8" key="2">
    <citation type="journal article" date="2010" name="Stand. Genomic Sci.">
        <title>Complete genome sequence of Syntrophothermus lipocalidus type strain (TGB-C1).</title>
        <authorList>
            <person name="Djao O.D."/>
            <person name="Zhang X."/>
            <person name="Lucas S."/>
            <person name="Lapidus A."/>
            <person name="Del Rio T.G."/>
            <person name="Nolan M."/>
            <person name="Tice H."/>
            <person name="Cheng J.F."/>
            <person name="Han C."/>
            <person name="Tapia R."/>
            <person name="Goodwin L."/>
            <person name="Pitluck S."/>
            <person name="Liolios K."/>
            <person name="Ivanova N."/>
            <person name="Mavromatis K."/>
            <person name="Mikhailova N."/>
            <person name="Ovchinnikova G."/>
            <person name="Pati A."/>
            <person name="Brambilla E."/>
            <person name="Chen A."/>
            <person name="Palaniappan K."/>
            <person name="Land M."/>
            <person name="Hauser L."/>
            <person name="Chang Y.J."/>
            <person name="Jeffries C.D."/>
            <person name="Rohde M."/>
            <person name="Sikorski J."/>
            <person name="Spring S."/>
            <person name="Goker M."/>
            <person name="Detter J.C."/>
            <person name="Woyke T."/>
            <person name="Bristow J."/>
            <person name="Eisen J.A."/>
            <person name="Markowitz V."/>
            <person name="Hugenholtz P."/>
            <person name="Kyrpides N.C."/>
            <person name="Klenk H.P."/>
        </authorList>
    </citation>
    <scope>NUCLEOTIDE SEQUENCE [LARGE SCALE GENOMIC DNA]</scope>
    <source>
        <strain evidence="8">DSM 12680 / TGB-C1</strain>
    </source>
</reference>
<dbReference type="SUPFAM" id="SSF54862">
    <property type="entry name" value="4Fe-4S ferredoxins"/>
    <property type="match status" value="1"/>
</dbReference>
<evidence type="ECO:0000259" key="6">
    <source>
        <dbReference type="PROSITE" id="PS51379"/>
    </source>
</evidence>
<evidence type="ECO:0000313" key="7">
    <source>
        <dbReference type="EMBL" id="ADI01658.1"/>
    </source>
</evidence>
<dbReference type="HOGENOM" id="CLU_163428_0_0_9"/>
<accession>D7CLS3</accession>
<organism evidence="7 8">
    <name type="scientific">Syntrophothermus lipocalidus (strain DSM 12680 / TGB-C1)</name>
    <dbReference type="NCBI Taxonomy" id="643648"/>
    <lineage>
        <taxon>Bacteria</taxon>
        <taxon>Bacillati</taxon>
        <taxon>Bacillota</taxon>
        <taxon>Clostridia</taxon>
        <taxon>Eubacteriales</taxon>
        <taxon>Syntrophomonadaceae</taxon>
        <taxon>Syntrophothermus</taxon>
    </lineage>
</organism>
<dbReference type="EMBL" id="CP002048">
    <property type="protein sequence ID" value="ADI01658.1"/>
    <property type="molecule type" value="Genomic_DNA"/>
</dbReference>
<keyword evidence="5" id="KW-0411">Iron-sulfur</keyword>
<evidence type="ECO:0000313" key="8">
    <source>
        <dbReference type="Proteomes" id="UP000000378"/>
    </source>
</evidence>
<dbReference type="InterPro" id="IPR017896">
    <property type="entry name" value="4Fe4S_Fe-S-bd"/>
</dbReference>
<dbReference type="InterPro" id="IPR017900">
    <property type="entry name" value="4Fe4S_Fe_S_CS"/>
</dbReference>
<dbReference type="PIRSF" id="PIRSF036548">
    <property type="entry name" value="Fdx_FixX"/>
    <property type="match status" value="1"/>
</dbReference>
<evidence type="ECO:0000256" key="1">
    <source>
        <dbReference type="ARBA" id="ARBA00022448"/>
    </source>
</evidence>
<evidence type="ECO:0000256" key="2">
    <source>
        <dbReference type="ARBA" id="ARBA00022723"/>
    </source>
</evidence>
<evidence type="ECO:0000256" key="4">
    <source>
        <dbReference type="ARBA" id="ARBA00023004"/>
    </source>
</evidence>
<keyword evidence="1" id="KW-0813">Transport</keyword>
<dbReference type="eggNOG" id="COG2440">
    <property type="taxonomic scope" value="Bacteria"/>
</dbReference>
<name>D7CLS3_SYNLT</name>
<dbReference type="AlphaFoldDB" id="D7CLS3"/>
<dbReference type="InterPro" id="IPR012206">
    <property type="entry name" value="Fd_FixX"/>
</dbReference>